<keyword evidence="5 9" id="KW-0030">Aminoacyl-tRNA synthetase</keyword>
<proteinExistence type="predicted"/>
<evidence type="ECO:0000256" key="7">
    <source>
        <dbReference type="ARBA" id="ARBA00030331"/>
    </source>
</evidence>
<dbReference type="GO" id="GO:0006431">
    <property type="term" value="P:methionyl-tRNA aminoacylation"/>
    <property type="evidence" value="ECO:0007669"/>
    <property type="project" value="TreeGrafter"/>
</dbReference>
<dbReference type="Gene3D" id="1.10.730.10">
    <property type="entry name" value="Isoleucyl-tRNA Synthetase, Domain 1"/>
    <property type="match status" value="1"/>
</dbReference>
<dbReference type="GO" id="GO:0005524">
    <property type="term" value="F:ATP binding"/>
    <property type="evidence" value="ECO:0007669"/>
    <property type="project" value="UniProtKB-KW"/>
</dbReference>
<dbReference type="SUPFAM" id="SSF52374">
    <property type="entry name" value="Nucleotidylyl transferase"/>
    <property type="match status" value="1"/>
</dbReference>
<dbReference type="SUPFAM" id="SSF47323">
    <property type="entry name" value="Anticodon-binding domain of a subclass of class I aminoacyl-tRNA synthetases"/>
    <property type="match status" value="1"/>
</dbReference>
<evidence type="ECO:0000256" key="4">
    <source>
        <dbReference type="ARBA" id="ARBA00022917"/>
    </source>
</evidence>
<dbReference type="InterPro" id="IPR009080">
    <property type="entry name" value="tRNAsynth_Ia_anticodon-bd"/>
</dbReference>
<dbReference type="Pfam" id="PF09334">
    <property type="entry name" value="tRNA-synt_1g"/>
    <property type="match status" value="1"/>
</dbReference>
<keyword evidence="2" id="KW-0547">Nucleotide-binding</keyword>
<comment type="caution">
    <text evidence="9">The sequence shown here is derived from an EMBL/GenBank/DDBJ whole genome shotgun (WGS) entry which is preliminary data.</text>
</comment>
<evidence type="ECO:0000313" key="9">
    <source>
        <dbReference type="EMBL" id="KPJ21245.1"/>
    </source>
</evidence>
<dbReference type="PANTHER" id="PTHR43326:SF1">
    <property type="entry name" value="METHIONINE--TRNA LIGASE, MITOCHONDRIAL"/>
    <property type="match status" value="1"/>
</dbReference>
<keyword evidence="3" id="KW-0067">ATP-binding</keyword>
<dbReference type="STRING" id="76193.A0A0N1IQS5"/>
<evidence type="ECO:0000256" key="3">
    <source>
        <dbReference type="ARBA" id="ARBA00022840"/>
    </source>
</evidence>
<evidence type="ECO:0000313" key="10">
    <source>
        <dbReference type="Proteomes" id="UP000053240"/>
    </source>
</evidence>
<organism evidence="9 10">
    <name type="scientific">Papilio machaon</name>
    <name type="common">Old World swallowtail butterfly</name>
    <dbReference type="NCBI Taxonomy" id="76193"/>
    <lineage>
        <taxon>Eukaryota</taxon>
        <taxon>Metazoa</taxon>
        <taxon>Ecdysozoa</taxon>
        <taxon>Arthropoda</taxon>
        <taxon>Hexapoda</taxon>
        <taxon>Insecta</taxon>
        <taxon>Pterygota</taxon>
        <taxon>Neoptera</taxon>
        <taxon>Endopterygota</taxon>
        <taxon>Lepidoptera</taxon>
        <taxon>Glossata</taxon>
        <taxon>Ditrysia</taxon>
        <taxon>Papilionoidea</taxon>
        <taxon>Papilionidae</taxon>
        <taxon>Papilioninae</taxon>
        <taxon>Papilio</taxon>
    </lineage>
</organism>
<dbReference type="InterPro" id="IPR023457">
    <property type="entry name" value="Met-tRNA_synth_2"/>
</dbReference>
<dbReference type="EMBL" id="LADJ01031407">
    <property type="protein sequence ID" value="KPJ21245.1"/>
    <property type="molecule type" value="Genomic_DNA"/>
</dbReference>
<evidence type="ECO:0000256" key="2">
    <source>
        <dbReference type="ARBA" id="ARBA00022741"/>
    </source>
</evidence>
<dbReference type="InParanoid" id="A0A0N1IQS5"/>
<evidence type="ECO:0000259" key="8">
    <source>
        <dbReference type="Pfam" id="PF09334"/>
    </source>
</evidence>
<dbReference type="InterPro" id="IPR015413">
    <property type="entry name" value="Methionyl/Leucyl_tRNA_Synth"/>
</dbReference>
<keyword evidence="10" id="KW-1185">Reference proteome</keyword>
<feature type="domain" description="Methionyl/Leucyl tRNA synthetase" evidence="8">
    <location>
        <begin position="1"/>
        <end position="62"/>
    </location>
</feature>
<sequence length="186" mass="21185">MAAGYHPPRRLLCHAHWTVDGIKMSKSLGNVVNPRQVGAPPSALRYLLLREATMSSDAKLCHGYYSNYQFYKAADAVIHVLHLANLFFETQKPWELKKKNAQQELDTVLYITTETLRICAIILQPLIPDLATQLLDKLQVPQDCRSWQHCETPSWADGGVQLKLQPGKFVLFQRIYIDKKAKKINA</sequence>
<reference evidence="9 10" key="1">
    <citation type="journal article" date="2015" name="Nat. Commun.">
        <title>Outbred genome sequencing and CRISPR/Cas9 gene editing in butterflies.</title>
        <authorList>
            <person name="Li X."/>
            <person name="Fan D."/>
            <person name="Zhang W."/>
            <person name="Liu G."/>
            <person name="Zhang L."/>
            <person name="Zhao L."/>
            <person name="Fang X."/>
            <person name="Chen L."/>
            <person name="Dong Y."/>
            <person name="Chen Y."/>
            <person name="Ding Y."/>
            <person name="Zhao R."/>
            <person name="Feng M."/>
            <person name="Zhu Y."/>
            <person name="Feng Y."/>
            <person name="Jiang X."/>
            <person name="Zhu D."/>
            <person name="Xiang H."/>
            <person name="Feng X."/>
            <person name="Li S."/>
            <person name="Wang J."/>
            <person name="Zhang G."/>
            <person name="Kronforst M.R."/>
            <person name="Wang W."/>
        </authorList>
    </citation>
    <scope>NUCLEOTIDE SEQUENCE [LARGE SCALE GENOMIC DNA]</scope>
    <source>
        <strain evidence="9">Ya'a_city_454_Pm</strain>
        <tissue evidence="9">Whole body</tissue>
    </source>
</reference>
<evidence type="ECO:0000256" key="5">
    <source>
        <dbReference type="ARBA" id="ARBA00023146"/>
    </source>
</evidence>
<evidence type="ECO:0000256" key="1">
    <source>
        <dbReference type="ARBA" id="ARBA00022598"/>
    </source>
</evidence>
<gene>
    <name evidence="9" type="ORF">RR48_00650</name>
</gene>
<name>A0A0N1IQS5_PAPMA</name>
<protein>
    <recommendedName>
        <fullName evidence="6">Methionine--tRNA ligase, mitochondrial</fullName>
    </recommendedName>
    <alternativeName>
        <fullName evidence="7">Mitochondrial methionyl-tRNA synthetase</fullName>
    </alternativeName>
</protein>
<dbReference type="AlphaFoldDB" id="A0A0N1IQS5"/>
<evidence type="ECO:0000256" key="6">
    <source>
        <dbReference type="ARBA" id="ARBA00026124"/>
    </source>
</evidence>
<dbReference type="GO" id="GO:0004825">
    <property type="term" value="F:methionine-tRNA ligase activity"/>
    <property type="evidence" value="ECO:0007669"/>
    <property type="project" value="InterPro"/>
</dbReference>
<keyword evidence="1" id="KW-0436">Ligase</keyword>
<keyword evidence="4" id="KW-0648">Protein biosynthesis</keyword>
<dbReference type="PANTHER" id="PTHR43326">
    <property type="entry name" value="METHIONYL-TRNA SYNTHETASE"/>
    <property type="match status" value="1"/>
</dbReference>
<dbReference type="Proteomes" id="UP000053240">
    <property type="component" value="Unassembled WGS sequence"/>
</dbReference>
<accession>A0A0N1IQS5</accession>